<organism evidence="1 2">
    <name type="scientific">Trichinella spiralis</name>
    <name type="common">Trichina worm</name>
    <dbReference type="NCBI Taxonomy" id="6334"/>
    <lineage>
        <taxon>Eukaryota</taxon>
        <taxon>Metazoa</taxon>
        <taxon>Ecdysozoa</taxon>
        <taxon>Nematoda</taxon>
        <taxon>Enoplea</taxon>
        <taxon>Dorylaimia</taxon>
        <taxon>Trichinellida</taxon>
        <taxon>Trichinellidae</taxon>
        <taxon>Trichinella</taxon>
    </lineage>
</organism>
<proteinExistence type="predicted"/>
<accession>A0ABR3KQW0</accession>
<dbReference type="Proteomes" id="UP001558632">
    <property type="component" value="Unassembled WGS sequence"/>
</dbReference>
<evidence type="ECO:0000313" key="2">
    <source>
        <dbReference type="Proteomes" id="UP001558632"/>
    </source>
</evidence>
<evidence type="ECO:0000313" key="1">
    <source>
        <dbReference type="EMBL" id="KAL1241585.1"/>
    </source>
</evidence>
<reference evidence="1 2" key="1">
    <citation type="submission" date="2024-07" db="EMBL/GenBank/DDBJ databases">
        <title>Enhanced genomic and transcriptomic resources for Trichinella pseudospiralis and T. spiralis underpin the discovery of pronounced molecular differences between stages and species.</title>
        <authorList>
            <person name="Pasi K.K."/>
            <person name="La Rosa G."/>
            <person name="Gomez-Morales M.A."/>
            <person name="Tosini F."/>
            <person name="Sumanam S."/>
            <person name="Young N.D."/>
            <person name="Chang B.C."/>
            <person name="Robin G.B."/>
        </authorList>
    </citation>
    <scope>NUCLEOTIDE SEQUENCE [LARGE SCALE GENOMIC DNA]</scope>
    <source>
        <strain evidence="1">ISS534</strain>
    </source>
</reference>
<sequence>MPDVAGDFVDQVTIVHAGARPDRWSIRRPMVRLTRCWAWRRVDRRRASRGRVNLRCLLFDPACQCHSSSSRHSHADPPADLPPTASCRRAFQQYLVKQNRSKQTTQEGIFHRCCCFISSTVNCNQVGNWRKDNQQKIHP</sequence>
<dbReference type="EMBL" id="JBEUSY010000251">
    <property type="protein sequence ID" value="KAL1241585.1"/>
    <property type="molecule type" value="Genomic_DNA"/>
</dbReference>
<protein>
    <submittedName>
        <fullName evidence="1">Uncharacterized protein</fullName>
    </submittedName>
</protein>
<gene>
    <name evidence="1" type="ORF">TSPI_10553</name>
</gene>
<name>A0ABR3KQW0_TRISP</name>
<keyword evidence="2" id="KW-1185">Reference proteome</keyword>
<comment type="caution">
    <text evidence="1">The sequence shown here is derived from an EMBL/GenBank/DDBJ whole genome shotgun (WGS) entry which is preliminary data.</text>
</comment>